<reference evidence="3" key="5">
    <citation type="submission" date="2020-09" db="EMBL/GenBank/DDBJ databases">
        <authorList>
            <person name="Sun Q."/>
            <person name="Ohkuma M."/>
        </authorList>
    </citation>
    <scope>NUCLEOTIDE SEQUENCE</scope>
    <source>
        <strain evidence="3">JCM 4434</strain>
    </source>
</reference>
<feature type="chain" id="PRO_5015064017" description="Lipoprotein" evidence="2">
    <location>
        <begin position="24"/>
        <end position="265"/>
    </location>
</feature>
<evidence type="ECO:0000313" key="4">
    <source>
        <dbReference type="EMBL" id="OEV35643.1"/>
    </source>
</evidence>
<evidence type="ECO:0000256" key="2">
    <source>
        <dbReference type="SAM" id="SignalP"/>
    </source>
</evidence>
<evidence type="ECO:0000313" key="3">
    <source>
        <dbReference type="EMBL" id="GGU62434.1"/>
    </source>
</evidence>
<name>A0A1E7N5B5_KITAU</name>
<accession>A0A1E7N5B5</accession>
<evidence type="ECO:0008006" key="6">
    <source>
        <dbReference type="Google" id="ProtNLM"/>
    </source>
</evidence>
<evidence type="ECO:0000256" key="1">
    <source>
        <dbReference type="SAM" id="MobiDB-lite"/>
    </source>
</evidence>
<reference evidence="3" key="1">
    <citation type="journal article" date="2014" name="Int. J. Syst. Evol. Microbiol.">
        <title>Complete genome sequence of Corynebacterium casei LMG S-19264T (=DSM 44701T), isolated from a smear-ripened cheese.</title>
        <authorList>
            <consortium name="US DOE Joint Genome Institute (JGI-PGF)"/>
            <person name="Walter F."/>
            <person name="Albersmeier A."/>
            <person name="Kalinowski J."/>
            <person name="Ruckert C."/>
        </authorList>
    </citation>
    <scope>NUCLEOTIDE SEQUENCE</scope>
    <source>
        <strain evidence="3">JCM 4434</strain>
    </source>
</reference>
<feature type="compositionally biased region" description="Low complexity" evidence="1">
    <location>
        <begin position="34"/>
        <end position="62"/>
    </location>
</feature>
<dbReference type="EMBL" id="BMUB01000002">
    <property type="protein sequence ID" value="GGU62434.1"/>
    <property type="molecule type" value="Genomic_DNA"/>
</dbReference>
<dbReference type="Proteomes" id="UP000610124">
    <property type="component" value="Unassembled WGS sequence"/>
</dbReference>
<dbReference type="OrthoDB" id="4196334at2"/>
<reference evidence="5" key="3">
    <citation type="submission" date="2016-08" db="EMBL/GenBank/DDBJ databases">
        <title>Sequencing, assembly and comparative genomics of S. aureofaciens ATCC 10762.</title>
        <authorList>
            <person name="Gradnigo J.S."/>
            <person name="Johnson N."/>
            <person name="Somerville G.A."/>
        </authorList>
    </citation>
    <scope>NUCLEOTIDE SEQUENCE [LARGE SCALE GENOMIC DNA]</scope>
    <source>
        <strain evidence="5">ATCC 10762 / DSM 40127 / CCM 3239 / JCM 4008 / LMG 5968 / NBRC 12843 / NCIMB 8234 / A-377</strain>
    </source>
</reference>
<organism evidence="4 5">
    <name type="scientific">Kitasatospora aureofaciens</name>
    <name type="common">Streptomyces aureofaciens</name>
    <dbReference type="NCBI Taxonomy" id="1894"/>
    <lineage>
        <taxon>Bacteria</taxon>
        <taxon>Bacillati</taxon>
        <taxon>Actinomycetota</taxon>
        <taxon>Actinomycetes</taxon>
        <taxon>Kitasatosporales</taxon>
        <taxon>Streptomycetaceae</taxon>
        <taxon>Kitasatospora</taxon>
    </lineage>
</organism>
<dbReference type="GeneID" id="97484322"/>
<evidence type="ECO:0000313" key="5">
    <source>
        <dbReference type="Proteomes" id="UP000037395"/>
    </source>
</evidence>
<dbReference type="KEGG" id="kau:B6264_19720"/>
<accession>A0A8H9HJF5</accession>
<dbReference type="EMBL" id="JPRF03000032">
    <property type="protein sequence ID" value="OEV35643.1"/>
    <property type="molecule type" value="Genomic_DNA"/>
</dbReference>
<feature type="region of interest" description="Disordered" evidence="1">
    <location>
        <begin position="28"/>
        <end position="70"/>
    </location>
</feature>
<protein>
    <recommendedName>
        <fullName evidence="6">Lipoprotein</fullName>
    </recommendedName>
</protein>
<comment type="caution">
    <text evidence="4">The sequence shown here is derived from an EMBL/GenBank/DDBJ whole genome shotgun (WGS) entry which is preliminary data.</text>
</comment>
<feature type="signal peptide" evidence="2">
    <location>
        <begin position="1"/>
        <end position="23"/>
    </location>
</feature>
<reference evidence="4 5" key="2">
    <citation type="submission" date="2014-07" db="EMBL/GenBank/DDBJ databases">
        <authorList>
            <person name="Zhang J.E."/>
            <person name="Yang H."/>
            <person name="Guo J."/>
            <person name="Deng Z."/>
            <person name="Luo H."/>
            <person name="Luo M."/>
            <person name="Zhao B."/>
        </authorList>
    </citation>
    <scope>NUCLEOTIDE SEQUENCE [LARGE SCALE GENOMIC DNA]</scope>
    <source>
        <strain evidence="4">ATCC 10762</strain>
        <strain evidence="5">ATCC 10762 / DSM 40127 / CCM 3239 / JCM 4008 / LMG 5968 / NBRC 12843 / NCIMB 8234 / A-377</strain>
    </source>
</reference>
<proteinExistence type="predicted"/>
<reference evidence="4" key="4">
    <citation type="submission" date="2016-08" db="EMBL/GenBank/DDBJ databases">
        <title>Sequencing, Assembly and Comparative Genomics of S. aureofaciens ATCC 10762.</title>
        <authorList>
            <person name="Gradnigo J.S."/>
            <person name="Johnson N."/>
            <person name="Somerville G.A."/>
        </authorList>
    </citation>
    <scope>NUCLEOTIDE SEQUENCE [LARGE SCALE GENOMIC DNA]</scope>
    <source>
        <strain evidence="4">ATCC 10762</strain>
    </source>
</reference>
<dbReference type="AlphaFoldDB" id="A0A1E7N5B5"/>
<keyword evidence="2" id="KW-0732">Signal</keyword>
<dbReference type="Proteomes" id="UP000037395">
    <property type="component" value="Unassembled WGS sequence"/>
</dbReference>
<sequence>MRSSTRLVTATAAALLCVGALSACGPDNSGQDGGKTAAPAPTGTTATGTTAPSAGSTGSTSKPDGKGIPAKAWMDTKNIPMDETYHYAPLAANAKPVTGAVGFKGMELCHSPLPKGEEYLFTEGTAKAKASVGFGGDRWTAQQTLFFWGDPTHSSGNGQSVGVIKDRLATAVKDCAKTAPGATVKVNSADDAPYFAATLTVPQADGSTATLHEYVVNAGGTVSELSVWATTKGGAQPKDAWKAPDDKYVGTGMTSALCEALPGCY</sequence>
<gene>
    <name evidence="3" type="ORF">GCM10010502_11540</name>
    <name evidence="4" type="ORF">HS99_0006950</name>
</gene>
<dbReference type="PROSITE" id="PS51257">
    <property type="entry name" value="PROKAR_LIPOPROTEIN"/>
    <property type="match status" value="1"/>
</dbReference>
<keyword evidence="5" id="KW-1185">Reference proteome</keyword>
<dbReference type="RefSeq" id="WP_030281815.1">
    <property type="nucleotide sequence ID" value="NZ_BMUB01000002.1"/>
</dbReference>